<organism evidence="2 3">
    <name type="scientific">Martelella alba</name>
    <dbReference type="NCBI Taxonomy" id="2590451"/>
    <lineage>
        <taxon>Bacteria</taxon>
        <taxon>Pseudomonadati</taxon>
        <taxon>Pseudomonadota</taxon>
        <taxon>Alphaproteobacteria</taxon>
        <taxon>Hyphomicrobiales</taxon>
        <taxon>Aurantimonadaceae</taxon>
        <taxon>Martelella</taxon>
    </lineage>
</organism>
<accession>A0A506U8T3</accession>
<sequence length="120" mass="13765">MTFPYRTLWVRYRGLSIAFLVTALLTLVFGLKFILSVYYWHNPEHQSMQIRGWMTLGHVAMMYHVSPDDLAAELNLAPGSFHRQTLDQLARDKGITTGALEEQIIMILPALDADKDHPHE</sequence>
<proteinExistence type="predicted"/>
<keyword evidence="1" id="KW-1133">Transmembrane helix</keyword>
<keyword evidence="3" id="KW-1185">Reference proteome</keyword>
<comment type="caution">
    <text evidence="2">The sequence shown here is derived from an EMBL/GenBank/DDBJ whole genome shotgun (WGS) entry which is preliminary data.</text>
</comment>
<name>A0A506U8T3_9HYPH</name>
<evidence type="ECO:0000256" key="1">
    <source>
        <dbReference type="SAM" id="Phobius"/>
    </source>
</evidence>
<evidence type="ECO:0000313" key="3">
    <source>
        <dbReference type="Proteomes" id="UP000318801"/>
    </source>
</evidence>
<dbReference type="EMBL" id="VHLG01000004">
    <property type="protein sequence ID" value="TPW30763.1"/>
    <property type="molecule type" value="Genomic_DNA"/>
</dbReference>
<dbReference type="OrthoDB" id="159440at2"/>
<reference evidence="2 3" key="1">
    <citation type="submission" date="2019-06" db="EMBL/GenBank/DDBJ databases">
        <authorList>
            <person name="Li M."/>
        </authorList>
    </citation>
    <scope>NUCLEOTIDE SEQUENCE [LARGE SCALE GENOMIC DNA]</scope>
    <source>
        <strain evidence="2 3">BGMRC2036</strain>
    </source>
</reference>
<dbReference type="RefSeq" id="WP_141148634.1">
    <property type="nucleotide sequence ID" value="NZ_VHLG01000004.1"/>
</dbReference>
<dbReference type="Proteomes" id="UP000318801">
    <property type="component" value="Unassembled WGS sequence"/>
</dbReference>
<dbReference type="AlphaFoldDB" id="A0A506U8T3"/>
<gene>
    <name evidence="2" type="ORF">FJU08_08775</name>
</gene>
<keyword evidence="1" id="KW-0472">Membrane</keyword>
<evidence type="ECO:0000313" key="2">
    <source>
        <dbReference type="EMBL" id="TPW30763.1"/>
    </source>
</evidence>
<keyword evidence="1" id="KW-0812">Transmembrane</keyword>
<protein>
    <submittedName>
        <fullName evidence="2">Uncharacterized protein</fullName>
    </submittedName>
</protein>
<feature type="transmembrane region" description="Helical" evidence="1">
    <location>
        <begin position="12"/>
        <end position="40"/>
    </location>
</feature>